<accession>A0AAN6EVV0</accession>
<evidence type="ECO:0000313" key="3">
    <source>
        <dbReference type="Proteomes" id="UP001161757"/>
    </source>
</evidence>
<gene>
    <name evidence="2" type="ORF">HRR80_004586</name>
</gene>
<dbReference type="Pfam" id="PF01370">
    <property type="entry name" value="Epimerase"/>
    <property type="match status" value="1"/>
</dbReference>
<dbReference type="SUPFAM" id="SSF51735">
    <property type="entry name" value="NAD(P)-binding Rossmann-fold domains"/>
    <property type="match status" value="1"/>
</dbReference>
<dbReference type="PANTHER" id="PTHR48079">
    <property type="entry name" value="PROTEIN YEEZ"/>
    <property type="match status" value="1"/>
</dbReference>
<dbReference type="CDD" id="cd05262">
    <property type="entry name" value="SDR_a7"/>
    <property type="match status" value="1"/>
</dbReference>
<name>A0AAN6EVV0_EXODE</name>
<dbReference type="InterPro" id="IPR051783">
    <property type="entry name" value="NAD(P)-dependent_oxidoreduct"/>
</dbReference>
<dbReference type="PANTHER" id="PTHR48079:SF6">
    <property type="entry name" value="NAD(P)-BINDING DOMAIN-CONTAINING PROTEIN-RELATED"/>
    <property type="match status" value="1"/>
</dbReference>
<evidence type="ECO:0000259" key="1">
    <source>
        <dbReference type="Pfam" id="PF01370"/>
    </source>
</evidence>
<organism evidence="2 3">
    <name type="scientific">Exophiala dermatitidis</name>
    <name type="common">Black yeast-like fungus</name>
    <name type="synonym">Wangiella dermatitidis</name>
    <dbReference type="NCBI Taxonomy" id="5970"/>
    <lineage>
        <taxon>Eukaryota</taxon>
        <taxon>Fungi</taxon>
        <taxon>Dikarya</taxon>
        <taxon>Ascomycota</taxon>
        <taxon>Pezizomycotina</taxon>
        <taxon>Eurotiomycetes</taxon>
        <taxon>Chaetothyriomycetidae</taxon>
        <taxon>Chaetothyriales</taxon>
        <taxon>Herpotrichiellaceae</taxon>
        <taxon>Exophiala</taxon>
    </lineage>
</organism>
<dbReference type="AlphaFoldDB" id="A0AAN6EVV0"/>
<comment type="caution">
    <text evidence="2">The sequence shown here is derived from an EMBL/GenBank/DDBJ whole genome shotgun (WGS) entry which is preliminary data.</text>
</comment>
<dbReference type="EMBL" id="JAJGCB010000008">
    <property type="protein sequence ID" value="KAJ8991241.1"/>
    <property type="molecule type" value="Genomic_DNA"/>
</dbReference>
<dbReference type="GO" id="GO:0004029">
    <property type="term" value="F:aldehyde dehydrogenase (NAD+) activity"/>
    <property type="evidence" value="ECO:0007669"/>
    <property type="project" value="TreeGrafter"/>
</dbReference>
<dbReference type="InterPro" id="IPR036291">
    <property type="entry name" value="NAD(P)-bd_dom_sf"/>
</dbReference>
<evidence type="ECO:0000313" key="2">
    <source>
        <dbReference type="EMBL" id="KAJ8991241.1"/>
    </source>
</evidence>
<feature type="domain" description="NAD-dependent epimerase/dehydratase" evidence="1">
    <location>
        <begin position="5"/>
        <end position="226"/>
    </location>
</feature>
<reference evidence="2" key="1">
    <citation type="submission" date="2023-01" db="EMBL/GenBank/DDBJ databases">
        <title>Exophiala dermititidis isolated from Cystic Fibrosis Patient.</title>
        <authorList>
            <person name="Kurbessoian T."/>
            <person name="Crocker A."/>
            <person name="Murante D."/>
            <person name="Hogan D.A."/>
            <person name="Stajich J.E."/>
        </authorList>
    </citation>
    <scope>NUCLEOTIDE SEQUENCE</scope>
    <source>
        <strain evidence="2">Ex8</strain>
    </source>
</reference>
<proteinExistence type="predicted"/>
<dbReference type="Proteomes" id="UP001161757">
    <property type="component" value="Unassembled WGS sequence"/>
</dbReference>
<sequence length="304" mass="31797">MPRYFVTGASGFIGQAVIQELISHGHSVLGLARSDASASIITKLGGQVQRGSLEDHESLKSGAQATDGVIHLAFIHDFAHFDHSVVVDQAAIKALGEALAGTGKPLSIASGTAIVTGGPGEMASAAATENDRPDVSDSSVTARARSADLVYALSKDNNVRGSVVRLPPTVHGEGDKAFVPALINLARKNGYVGHVNDGSNRWPAVHRLDAAAVFRLAVEKGSPGATYHAVAEEGVPMKEIAGLIGKKLNLPVKTLTVAELGSALGMIGYIAAKDNPTSSEKTRRELGWKPEQPGLLEDMEAHYF</sequence>
<protein>
    <recommendedName>
        <fullName evidence="1">NAD-dependent epimerase/dehydratase domain-containing protein</fullName>
    </recommendedName>
</protein>
<dbReference type="InterPro" id="IPR001509">
    <property type="entry name" value="Epimerase_deHydtase"/>
</dbReference>
<dbReference type="GO" id="GO:0005737">
    <property type="term" value="C:cytoplasm"/>
    <property type="evidence" value="ECO:0007669"/>
    <property type="project" value="TreeGrafter"/>
</dbReference>
<dbReference type="Gene3D" id="3.40.50.720">
    <property type="entry name" value="NAD(P)-binding Rossmann-like Domain"/>
    <property type="match status" value="1"/>
</dbReference>